<comment type="caution">
    <text evidence="1">The sequence shown here is derived from an EMBL/GenBank/DDBJ whole genome shotgun (WGS) entry which is preliminary data.</text>
</comment>
<evidence type="ECO:0000313" key="1">
    <source>
        <dbReference type="EMBL" id="KAK7554647.1"/>
    </source>
</evidence>
<evidence type="ECO:0000313" key="2">
    <source>
        <dbReference type="Proteomes" id="UP001365128"/>
    </source>
</evidence>
<accession>A0ABR1MPN3</accession>
<keyword evidence="2" id="KW-1185">Reference proteome</keyword>
<sequence length="114" mass="12569">MTEILARLLLTSVSTRMARPTPASSNRGLDHRQIAFGELWSISAVIIREQVKKSMENEFSLHPLCQSGLGVARSRANQLRSIPCLLAVTLYHATGDTALSHSELLACSVRRTRP</sequence>
<name>A0ABR1MPN3_9PEZI</name>
<reference evidence="1 2" key="1">
    <citation type="submission" date="2024-04" db="EMBL/GenBank/DDBJ databases">
        <title>Phyllosticta paracitricarpa is synonymous to the EU quarantine fungus P. citricarpa based on phylogenomic analyses.</title>
        <authorList>
            <consortium name="Lawrence Berkeley National Laboratory"/>
            <person name="Van Ingen-Buijs V.A."/>
            <person name="Van Westerhoven A.C."/>
            <person name="Haridas S."/>
            <person name="Skiadas P."/>
            <person name="Martin F."/>
            <person name="Groenewald J.Z."/>
            <person name="Crous P.W."/>
            <person name="Seidl M.F."/>
        </authorList>
    </citation>
    <scope>NUCLEOTIDE SEQUENCE [LARGE SCALE GENOMIC DNA]</scope>
    <source>
        <strain evidence="1 2">CBS 122670</strain>
    </source>
</reference>
<dbReference type="EMBL" id="JBBPDW010000003">
    <property type="protein sequence ID" value="KAK7554647.1"/>
    <property type="molecule type" value="Genomic_DNA"/>
</dbReference>
<proteinExistence type="predicted"/>
<organism evidence="1 2">
    <name type="scientific">Phyllosticta citricarpa</name>
    <dbReference type="NCBI Taxonomy" id="55181"/>
    <lineage>
        <taxon>Eukaryota</taxon>
        <taxon>Fungi</taxon>
        <taxon>Dikarya</taxon>
        <taxon>Ascomycota</taxon>
        <taxon>Pezizomycotina</taxon>
        <taxon>Dothideomycetes</taxon>
        <taxon>Dothideomycetes incertae sedis</taxon>
        <taxon>Botryosphaeriales</taxon>
        <taxon>Phyllostictaceae</taxon>
        <taxon>Phyllosticta</taxon>
    </lineage>
</organism>
<dbReference type="Proteomes" id="UP001365128">
    <property type="component" value="Unassembled WGS sequence"/>
</dbReference>
<gene>
    <name evidence="1" type="ORF">IWX46DRAFT_223844</name>
</gene>
<protein>
    <recommendedName>
        <fullName evidence="3">Secreted protein</fullName>
    </recommendedName>
</protein>
<evidence type="ECO:0008006" key="3">
    <source>
        <dbReference type="Google" id="ProtNLM"/>
    </source>
</evidence>